<dbReference type="NCBIfam" id="TIGR02550">
    <property type="entry name" value="flagell_flgL"/>
    <property type="match status" value="1"/>
</dbReference>
<proteinExistence type="inferred from homology"/>
<feature type="domain" description="Flagellin N-terminal" evidence="6">
    <location>
        <begin position="3"/>
        <end position="141"/>
    </location>
</feature>
<dbReference type="PANTHER" id="PTHR42792:SF1">
    <property type="entry name" value="FLAGELLAR HOOK-ASSOCIATED PROTEIN 3"/>
    <property type="match status" value="1"/>
</dbReference>
<dbReference type="GO" id="GO:0005576">
    <property type="term" value="C:extracellular region"/>
    <property type="evidence" value="ECO:0007669"/>
    <property type="project" value="UniProtKB-SubCell"/>
</dbReference>
<keyword evidence="5" id="KW-0975">Bacterial flagellum</keyword>
<evidence type="ECO:0000256" key="4">
    <source>
        <dbReference type="ARBA" id="ARBA00022525"/>
    </source>
</evidence>
<dbReference type="RefSeq" id="WP_165767162.1">
    <property type="nucleotide sequence ID" value="NZ_CBCSCN010000001.1"/>
</dbReference>
<evidence type="ECO:0000256" key="3">
    <source>
        <dbReference type="ARBA" id="ARBA00005709"/>
    </source>
</evidence>
<dbReference type="AlphaFoldDB" id="A0A1X7AGW7"/>
<evidence type="ECO:0000313" key="8">
    <source>
        <dbReference type="Proteomes" id="UP000196573"/>
    </source>
</evidence>
<evidence type="ECO:0000256" key="1">
    <source>
        <dbReference type="ARBA" id="ARBA00004365"/>
    </source>
</evidence>
<keyword evidence="8" id="KW-1185">Reference proteome</keyword>
<name>A0A1X7AGW7_9GAMM</name>
<dbReference type="EMBL" id="FWPT01000002">
    <property type="protein sequence ID" value="SMA39721.1"/>
    <property type="molecule type" value="Genomic_DNA"/>
</dbReference>
<dbReference type="GO" id="GO:0009424">
    <property type="term" value="C:bacterial-type flagellum hook"/>
    <property type="evidence" value="ECO:0007669"/>
    <property type="project" value="InterPro"/>
</dbReference>
<gene>
    <name evidence="7" type="primary">flgL_1</name>
    <name evidence="7" type="ORF">EHSB41UT_01087</name>
</gene>
<dbReference type="Gene3D" id="1.20.1330.10">
    <property type="entry name" value="f41 fragment of flagellin, N-terminal domain"/>
    <property type="match status" value="1"/>
</dbReference>
<evidence type="ECO:0000256" key="5">
    <source>
        <dbReference type="ARBA" id="ARBA00023143"/>
    </source>
</evidence>
<dbReference type="PANTHER" id="PTHR42792">
    <property type="entry name" value="FLAGELLIN"/>
    <property type="match status" value="1"/>
</dbReference>
<reference evidence="7 8" key="1">
    <citation type="submission" date="2017-03" db="EMBL/GenBank/DDBJ databases">
        <authorList>
            <person name="Afonso C.L."/>
            <person name="Miller P.J."/>
            <person name="Scott M.A."/>
            <person name="Spackman E."/>
            <person name="Goraichik I."/>
            <person name="Dimitrov K.M."/>
            <person name="Suarez D.L."/>
            <person name="Swayne D.E."/>
        </authorList>
    </citation>
    <scope>NUCLEOTIDE SEQUENCE [LARGE SCALE GENOMIC DNA]</scope>
    <source>
        <strain evidence="7">SB41UT1</strain>
    </source>
</reference>
<accession>A0A1X7AGW7</accession>
<dbReference type="InterPro" id="IPR001029">
    <property type="entry name" value="Flagellin_N"/>
</dbReference>
<keyword evidence="4" id="KW-0964">Secreted</keyword>
<keyword evidence="7" id="KW-0969">Cilium</keyword>
<keyword evidence="7" id="KW-0966">Cell projection</keyword>
<comment type="subcellular location">
    <subcellularLocation>
        <location evidence="1">Bacterial flagellum</location>
    </subcellularLocation>
    <subcellularLocation>
        <location evidence="2">Secreted</location>
    </subcellularLocation>
</comment>
<dbReference type="SUPFAM" id="SSF64518">
    <property type="entry name" value="Phase 1 flagellin"/>
    <property type="match status" value="1"/>
</dbReference>
<protein>
    <submittedName>
        <fullName evidence="7">Flagellar hook-associated protein 3</fullName>
    </submittedName>
</protein>
<sequence length="384" mass="42113">MRVSTTQFSNMMMTVMQRQSSNLARTFDDISSGKRIQQPSDDALATVKIQHFNKEIASLEQYVSNVNQLQGTLQQEDTLLANMVNVVQRTRESVLLAGNGAYDESNLKSVAGEIDEQINELVSLANYRLADGQYMFAGNSTQNEPIQESGRYYYQGDDKQRMVAISTSTKVASNDPGFDIFFDKGARIDAGATNVSEAQGYSITDNSRFTEVASIELNFDGTNWTAIPTDWQGNTLPAEPVTVTGSQLDINGIATVDLDGIPTAGDSFTIQNMDIFTALTRLSDALNGNGDLQQEINTALAVVDQTISSLGEAQTNVGGRLNMLDSTLNSHQDVILMDQVLKAELEDLDYSEAISRLNLQETALQASQQAYMKIQGLSLFNYLR</sequence>
<dbReference type="InterPro" id="IPR013384">
    <property type="entry name" value="Flagell_FlgL"/>
</dbReference>
<evidence type="ECO:0000313" key="7">
    <source>
        <dbReference type="EMBL" id="SMA39721.1"/>
    </source>
</evidence>
<evidence type="ECO:0000259" key="6">
    <source>
        <dbReference type="Pfam" id="PF00669"/>
    </source>
</evidence>
<dbReference type="GO" id="GO:0071973">
    <property type="term" value="P:bacterial-type flagellum-dependent cell motility"/>
    <property type="evidence" value="ECO:0007669"/>
    <property type="project" value="InterPro"/>
</dbReference>
<evidence type="ECO:0000256" key="2">
    <source>
        <dbReference type="ARBA" id="ARBA00004613"/>
    </source>
</evidence>
<dbReference type="Pfam" id="PF00669">
    <property type="entry name" value="Flagellin_N"/>
    <property type="match status" value="1"/>
</dbReference>
<comment type="similarity">
    <text evidence="3">Belongs to the bacterial flagellin family.</text>
</comment>
<dbReference type="InterPro" id="IPR001492">
    <property type="entry name" value="Flagellin"/>
</dbReference>
<dbReference type="Proteomes" id="UP000196573">
    <property type="component" value="Unassembled WGS sequence"/>
</dbReference>
<dbReference type="GO" id="GO:0005198">
    <property type="term" value="F:structural molecule activity"/>
    <property type="evidence" value="ECO:0007669"/>
    <property type="project" value="InterPro"/>
</dbReference>
<keyword evidence="7" id="KW-0282">Flagellum</keyword>
<organism evidence="7 8">
    <name type="scientific">Parendozoicomonas haliclonae</name>
    <dbReference type="NCBI Taxonomy" id="1960125"/>
    <lineage>
        <taxon>Bacteria</taxon>
        <taxon>Pseudomonadati</taxon>
        <taxon>Pseudomonadota</taxon>
        <taxon>Gammaproteobacteria</taxon>
        <taxon>Oceanospirillales</taxon>
        <taxon>Endozoicomonadaceae</taxon>
        <taxon>Parendozoicomonas</taxon>
    </lineage>
</organism>